<reference evidence="3 4" key="1">
    <citation type="submission" date="2019-09" db="EMBL/GenBank/DDBJ databases">
        <title>A chromosome-level genome assembly of the Chinese tupelo Nyssa sinensis.</title>
        <authorList>
            <person name="Yang X."/>
            <person name="Kang M."/>
            <person name="Yang Y."/>
            <person name="Xiong H."/>
            <person name="Wang M."/>
            <person name="Zhang Z."/>
            <person name="Wang Z."/>
            <person name="Wu H."/>
            <person name="Ma T."/>
            <person name="Liu J."/>
            <person name="Xi Z."/>
        </authorList>
    </citation>
    <scope>NUCLEOTIDE SEQUENCE [LARGE SCALE GENOMIC DNA]</scope>
    <source>
        <strain evidence="3">J267</strain>
        <tissue evidence="3">Leaf</tissue>
    </source>
</reference>
<evidence type="ECO:0000313" key="3">
    <source>
        <dbReference type="EMBL" id="KAA8520521.1"/>
    </source>
</evidence>
<dbReference type="SUPFAM" id="SSF117856">
    <property type="entry name" value="AF0104/ALDC/Ptd012-like"/>
    <property type="match status" value="1"/>
</dbReference>
<keyword evidence="2" id="KW-0812">Transmembrane</keyword>
<organism evidence="3 4">
    <name type="scientific">Nyssa sinensis</name>
    <dbReference type="NCBI Taxonomy" id="561372"/>
    <lineage>
        <taxon>Eukaryota</taxon>
        <taxon>Viridiplantae</taxon>
        <taxon>Streptophyta</taxon>
        <taxon>Embryophyta</taxon>
        <taxon>Tracheophyta</taxon>
        <taxon>Spermatophyta</taxon>
        <taxon>Magnoliopsida</taxon>
        <taxon>eudicotyledons</taxon>
        <taxon>Gunneridae</taxon>
        <taxon>Pentapetalae</taxon>
        <taxon>asterids</taxon>
        <taxon>Cornales</taxon>
        <taxon>Nyssaceae</taxon>
        <taxon>Nyssa</taxon>
    </lineage>
</organism>
<keyword evidence="2" id="KW-1133">Transmembrane helix</keyword>
<name>A0A5J4ZTT7_9ASTE</name>
<dbReference type="AlphaFoldDB" id="A0A5J4ZTT7"/>
<comment type="domain">
    <text evidence="1">The PPC domain mediates interactions between AHL proteins.</text>
</comment>
<keyword evidence="1" id="KW-0238">DNA-binding</keyword>
<keyword evidence="1" id="KW-0539">Nucleus</keyword>
<evidence type="ECO:0000256" key="1">
    <source>
        <dbReference type="RuleBase" id="RU367031"/>
    </source>
</evidence>
<accession>A0A5J4ZTT7</accession>
<comment type="subcellular location">
    <subcellularLocation>
        <location evidence="1">Nucleus</location>
    </subcellularLocation>
</comment>
<feature type="transmembrane region" description="Helical" evidence="2">
    <location>
        <begin position="28"/>
        <end position="45"/>
    </location>
</feature>
<proteinExistence type="predicted"/>
<keyword evidence="1" id="KW-0805">Transcription regulation</keyword>
<dbReference type="GO" id="GO:0003680">
    <property type="term" value="F:minor groove of adenine-thymine-rich DNA binding"/>
    <property type="evidence" value="ECO:0007669"/>
    <property type="project" value="UniProtKB-UniRule"/>
</dbReference>
<evidence type="ECO:0000313" key="4">
    <source>
        <dbReference type="Proteomes" id="UP000325577"/>
    </source>
</evidence>
<sequence length="180" mass="18692">MISGVTVIGAKEPSNYHVGAKAENSTQVSGIMGLAGMMGLAVVVGKKKRGRPRKYGPDGAIARALSPMAMSSPVPPATGDCSAENQDRGWPIGSENKQQHKVGLENLGCCNENYLIQLQPWAICIMEAAGSISNVTLRQPDSSGGTLTYEGRAVVCKGLLGGQLIAASPVQVVVASFLPK</sequence>
<keyword evidence="2" id="KW-0472">Membrane</keyword>
<gene>
    <name evidence="3" type="ORF">F0562_014777</name>
</gene>
<keyword evidence="4" id="KW-1185">Reference proteome</keyword>
<keyword evidence="1" id="KW-0804">Transcription</keyword>
<dbReference type="PANTHER" id="PTHR31500">
    <property type="entry name" value="AT-HOOK MOTIF NUCLEAR-LOCALIZED PROTEIN 9"/>
    <property type="match status" value="1"/>
</dbReference>
<dbReference type="EMBL" id="CM018049">
    <property type="protein sequence ID" value="KAA8520521.1"/>
    <property type="molecule type" value="Genomic_DNA"/>
</dbReference>
<protein>
    <recommendedName>
        <fullName evidence="1">AT-hook motif nuclear-localized protein</fullName>
    </recommendedName>
</protein>
<comment type="function">
    <text evidence="1">Transcription factor that specifically binds AT-rich DNA sequences related to the nuclear matrix attachment regions (MARs).</text>
</comment>
<dbReference type="GO" id="GO:0005634">
    <property type="term" value="C:nucleus"/>
    <property type="evidence" value="ECO:0007669"/>
    <property type="project" value="UniProtKB-SubCell"/>
</dbReference>
<dbReference type="InterPro" id="IPR039605">
    <property type="entry name" value="AHL"/>
</dbReference>
<dbReference type="Proteomes" id="UP000325577">
    <property type="component" value="Linkage Group LG6"/>
</dbReference>
<evidence type="ECO:0000256" key="2">
    <source>
        <dbReference type="SAM" id="Phobius"/>
    </source>
</evidence>
<dbReference type="PANTHER" id="PTHR31500:SF96">
    <property type="entry name" value="AT-HOOK MOTIF NUCLEAR-LOCALIZED PROTEIN 7"/>
    <property type="match status" value="1"/>
</dbReference>